<evidence type="ECO:0000256" key="4">
    <source>
        <dbReference type="ARBA" id="ARBA00022553"/>
    </source>
</evidence>
<dbReference type="Pfam" id="PF00512">
    <property type="entry name" value="HisKA"/>
    <property type="match status" value="1"/>
</dbReference>
<proteinExistence type="predicted"/>
<keyword evidence="5" id="KW-0808">Transferase</keyword>
<dbReference type="Gene3D" id="3.30.450.20">
    <property type="entry name" value="PAS domain"/>
    <property type="match status" value="1"/>
</dbReference>
<feature type="domain" description="PAS" evidence="11">
    <location>
        <begin position="213"/>
        <end position="254"/>
    </location>
</feature>
<keyword evidence="9" id="KW-0472">Membrane</keyword>
<feature type="compositionally biased region" description="Low complexity" evidence="8">
    <location>
        <begin position="10"/>
        <end position="24"/>
    </location>
</feature>
<dbReference type="InterPro" id="IPR003661">
    <property type="entry name" value="HisK_dim/P_dom"/>
</dbReference>
<dbReference type="SMART" id="SM00387">
    <property type="entry name" value="HATPase_c"/>
    <property type="match status" value="1"/>
</dbReference>
<gene>
    <name evidence="12" type="ORF">T9R20_14850</name>
</gene>
<dbReference type="InterPro" id="IPR036890">
    <property type="entry name" value="HATPase_C_sf"/>
</dbReference>
<dbReference type="SUPFAM" id="SSF47384">
    <property type="entry name" value="Homodimeric domain of signal transducing histidine kinase"/>
    <property type="match status" value="1"/>
</dbReference>
<reference evidence="12 13" key="1">
    <citation type="submission" date="2023-06" db="EMBL/GenBank/DDBJ databases">
        <title>Rock-solubilizing bacteria, Microbacterium invictum, promotes re-establishment of vegetation in rocky wasteland by accelerating rock bio-weathering and reshaping soil bacterial community.</title>
        <authorList>
            <person name="Liu C."/>
        </authorList>
    </citation>
    <scope>NUCLEOTIDE SEQUENCE [LARGE SCALE GENOMIC DNA]</scope>
    <source>
        <strain evidence="12 13">X-18</strain>
    </source>
</reference>
<dbReference type="NCBIfam" id="TIGR00229">
    <property type="entry name" value="sensory_box"/>
    <property type="match status" value="1"/>
</dbReference>
<dbReference type="GO" id="GO:0005524">
    <property type="term" value="F:ATP binding"/>
    <property type="evidence" value="ECO:0007669"/>
    <property type="project" value="UniProtKB-KW"/>
</dbReference>
<evidence type="ECO:0000259" key="11">
    <source>
        <dbReference type="PROSITE" id="PS50112"/>
    </source>
</evidence>
<evidence type="ECO:0000313" key="12">
    <source>
        <dbReference type="EMBL" id="WQB69958.1"/>
    </source>
</evidence>
<keyword evidence="12" id="KW-0067">ATP-binding</keyword>
<protein>
    <recommendedName>
        <fullName evidence="3">histidine kinase</fullName>
        <ecNumber evidence="3">2.7.13.3</ecNumber>
    </recommendedName>
</protein>
<feature type="transmembrane region" description="Helical" evidence="9">
    <location>
        <begin position="165"/>
        <end position="185"/>
    </location>
</feature>
<dbReference type="PANTHER" id="PTHR43047">
    <property type="entry name" value="TWO-COMPONENT HISTIDINE PROTEIN KINASE"/>
    <property type="match status" value="1"/>
</dbReference>
<dbReference type="PRINTS" id="PR00344">
    <property type="entry name" value="BCTRLSENSOR"/>
</dbReference>
<dbReference type="InterPro" id="IPR036097">
    <property type="entry name" value="HisK_dim/P_sf"/>
</dbReference>
<evidence type="ECO:0000256" key="2">
    <source>
        <dbReference type="ARBA" id="ARBA00004236"/>
    </source>
</evidence>
<evidence type="ECO:0000256" key="7">
    <source>
        <dbReference type="ARBA" id="ARBA00023012"/>
    </source>
</evidence>
<feature type="region of interest" description="Disordered" evidence="8">
    <location>
        <begin position="1"/>
        <end position="24"/>
    </location>
</feature>
<accession>A0ABZ0V8K5</accession>
<dbReference type="SUPFAM" id="SSF55874">
    <property type="entry name" value="ATPase domain of HSP90 chaperone/DNA topoisomerase II/histidine kinase"/>
    <property type="match status" value="1"/>
</dbReference>
<comment type="subcellular location">
    <subcellularLocation>
        <location evidence="2">Cell membrane</location>
    </subcellularLocation>
</comment>
<evidence type="ECO:0000256" key="6">
    <source>
        <dbReference type="ARBA" id="ARBA00022777"/>
    </source>
</evidence>
<dbReference type="InterPro" id="IPR003594">
    <property type="entry name" value="HATPase_dom"/>
</dbReference>
<dbReference type="Pfam" id="PF02518">
    <property type="entry name" value="HATPase_c"/>
    <property type="match status" value="1"/>
</dbReference>
<organism evidence="12 13">
    <name type="scientific">Microbacterium invictum</name>
    <dbReference type="NCBI Taxonomy" id="515415"/>
    <lineage>
        <taxon>Bacteria</taxon>
        <taxon>Bacillati</taxon>
        <taxon>Actinomycetota</taxon>
        <taxon>Actinomycetes</taxon>
        <taxon>Micrococcales</taxon>
        <taxon>Microbacteriaceae</taxon>
        <taxon>Microbacterium</taxon>
    </lineage>
</organism>
<name>A0ABZ0V8K5_9MICO</name>
<evidence type="ECO:0000313" key="13">
    <source>
        <dbReference type="Proteomes" id="UP001324533"/>
    </source>
</evidence>
<dbReference type="Gene3D" id="3.30.565.10">
    <property type="entry name" value="Histidine kinase-like ATPase, C-terminal domain"/>
    <property type="match status" value="1"/>
</dbReference>
<evidence type="ECO:0000256" key="9">
    <source>
        <dbReference type="SAM" id="Phobius"/>
    </source>
</evidence>
<evidence type="ECO:0000256" key="3">
    <source>
        <dbReference type="ARBA" id="ARBA00012438"/>
    </source>
</evidence>
<keyword evidence="9" id="KW-1133">Transmembrane helix</keyword>
<feature type="domain" description="Histidine kinase" evidence="10">
    <location>
        <begin position="345"/>
        <end position="558"/>
    </location>
</feature>
<dbReference type="CDD" id="cd00130">
    <property type="entry name" value="PAS"/>
    <property type="match status" value="1"/>
</dbReference>
<keyword evidence="4" id="KW-0597">Phosphoprotein</keyword>
<dbReference type="InterPro" id="IPR035965">
    <property type="entry name" value="PAS-like_dom_sf"/>
</dbReference>
<dbReference type="Gene3D" id="1.10.287.130">
    <property type="match status" value="1"/>
</dbReference>
<feature type="transmembrane region" description="Helical" evidence="9">
    <location>
        <begin position="68"/>
        <end position="89"/>
    </location>
</feature>
<keyword evidence="9" id="KW-0812">Transmembrane</keyword>
<evidence type="ECO:0000256" key="5">
    <source>
        <dbReference type="ARBA" id="ARBA00022679"/>
    </source>
</evidence>
<dbReference type="Pfam" id="PF08448">
    <property type="entry name" value="PAS_4"/>
    <property type="match status" value="1"/>
</dbReference>
<feature type="transmembrane region" description="Helical" evidence="9">
    <location>
        <begin position="41"/>
        <end position="62"/>
    </location>
</feature>
<dbReference type="CDD" id="cd00075">
    <property type="entry name" value="HATPase"/>
    <property type="match status" value="1"/>
</dbReference>
<feature type="transmembrane region" description="Helical" evidence="9">
    <location>
        <begin position="96"/>
        <end position="113"/>
    </location>
</feature>
<dbReference type="RefSeq" id="WP_322410087.1">
    <property type="nucleotide sequence ID" value="NZ_CP139779.1"/>
</dbReference>
<keyword evidence="13" id="KW-1185">Reference proteome</keyword>
<dbReference type="InterPro" id="IPR005467">
    <property type="entry name" value="His_kinase_dom"/>
</dbReference>
<dbReference type="Proteomes" id="UP001324533">
    <property type="component" value="Chromosome"/>
</dbReference>
<evidence type="ECO:0000256" key="1">
    <source>
        <dbReference type="ARBA" id="ARBA00000085"/>
    </source>
</evidence>
<evidence type="ECO:0000259" key="10">
    <source>
        <dbReference type="PROSITE" id="PS50109"/>
    </source>
</evidence>
<dbReference type="InterPro" id="IPR004358">
    <property type="entry name" value="Sig_transdc_His_kin-like_C"/>
</dbReference>
<keyword evidence="12" id="KW-0547">Nucleotide-binding</keyword>
<comment type="catalytic activity">
    <reaction evidence="1">
        <text>ATP + protein L-histidine = ADP + protein N-phospho-L-histidine.</text>
        <dbReference type="EC" id="2.7.13.3"/>
    </reaction>
</comment>
<dbReference type="CDD" id="cd00082">
    <property type="entry name" value="HisKA"/>
    <property type="match status" value="1"/>
</dbReference>
<dbReference type="SUPFAM" id="SSF55785">
    <property type="entry name" value="PYP-like sensor domain (PAS domain)"/>
    <property type="match status" value="1"/>
</dbReference>
<sequence>MSSGGRSRTADAAPAATATWSTSPDTGVLAPAPISSRTRSIWLSQLVLGATVLAVVILLMFIQPMRLAGWAFTSGILLLVAITAATMIAPWARLSSAAVLIVPFADLFAVGLLNLDGDLRFAFLWTFPIVWIALYYGARTLAVALGAVGLFLLVVASVTPGPDSTIRVVLVIIVLSFIGITLHVGSRRTRAFKRLLRQQARRLRSTLDRSTAQERRIAEMIDGIDLGIVRLAPDGELLALNAAYRRLYGLGEQESPAAATVIEHVVVDGPEVPAHERPFARAARGEAFDPETFWLLDAEGTWRAVTASASPLASRTEGEASMLLVVRDVTALLHAERARDQVVAMASHEIRNPLTVILGRAELALERDLDAGSRDDFAVIEASAERMLTMLEQTLRDSRSSFTAPRGTDEIDLRTVLEASLAGVQANARSRNITLLTELPASLPVRGDAFRLRQVFDNLLTNAVKYTPRQGTVSVRAAADGDRVRVDVADSGIGIPDDEIDRVFEPYFRSSAAGRTAPGTGLGLGIARDIVEAHGGGLTLTSELGAGTTARVTVPRARVA</sequence>
<dbReference type="EMBL" id="CP139779">
    <property type="protein sequence ID" value="WQB69958.1"/>
    <property type="molecule type" value="Genomic_DNA"/>
</dbReference>
<dbReference type="InterPro" id="IPR013656">
    <property type="entry name" value="PAS_4"/>
</dbReference>
<dbReference type="EC" id="2.7.13.3" evidence="3"/>
<keyword evidence="7" id="KW-0902">Two-component regulatory system</keyword>
<dbReference type="PANTHER" id="PTHR43047:SF72">
    <property type="entry name" value="OSMOSENSING HISTIDINE PROTEIN KINASE SLN1"/>
    <property type="match status" value="1"/>
</dbReference>
<dbReference type="PROSITE" id="PS50112">
    <property type="entry name" value="PAS"/>
    <property type="match status" value="1"/>
</dbReference>
<evidence type="ECO:0000256" key="8">
    <source>
        <dbReference type="SAM" id="MobiDB-lite"/>
    </source>
</evidence>
<feature type="transmembrane region" description="Helical" evidence="9">
    <location>
        <begin position="141"/>
        <end position="159"/>
    </location>
</feature>
<dbReference type="InterPro" id="IPR000014">
    <property type="entry name" value="PAS"/>
</dbReference>
<dbReference type="SMART" id="SM00388">
    <property type="entry name" value="HisKA"/>
    <property type="match status" value="1"/>
</dbReference>
<dbReference type="PROSITE" id="PS50109">
    <property type="entry name" value="HIS_KIN"/>
    <property type="match status" value="1"/>
</dbReference>
<keyword evidence="6" id="KW-0418">Kinase</keyword>